<dbReference type="Proteomes" id="UP000791440">
    <property type="component" value="Unassembled WGS sequence"/>
</dbReference>
<dbReference type="EMBL" id="JH668557">
    <property type="protein sequence ID" value="KAG6457792.1"/>
    <property type="molecule type" value="Genomic_DNA"/>
</dbReference>
<evidence type="ECO:0000313" key="2">
    <source>
        <dbReference type="Proteomes" id="UP000791440"/>
    </source>
</evidence>
<dbReference type="PANTHER" id="PTHR37685">
    <property type="entry name" value="GEO11136P1-RELATED"/>
    <property type="match status" value="1"/>
</dbReference>
<proteinExistence type="predicted"/>
<organism evidence="1 2">
    <name type="scientific">Manduca sexta</name>
    <name type="common">Tobacco hawkmoth</name>
    <name type="synonym">Tobacco hornworm</name>
    <dbReference type="NCBI Taxonomy" id="7130"/>
    <lineage>
        <taxon>Eukaryota</taxon>
        <taxon>Metazoa</taxon>
        <taxon>Ecdysozoa</taxon>
        <taxon>Arthropoda</taxon>
        <taxon>Hexapoda</taxon>
        <taxon>Insecta</taxon>
        <taxon>Pterygota</taxon>
        <taxon>Neoptera</taxon>
        <taxon>Endopterygota</taxon>
        <taxon>Lepidoptera</taxon>
        <taxon>Glossata</taxon>
        <taxon>Ditrysia</taxon>
        <taxon>Bombycoidea</taxon>
        <taxon>Sphingidae</taxon>
        <taxon>Sphinginae</taxon>
        <taxon>Sphingini</taxon>
        <taxon>Manduca</taxon>
    </lineage>
</organism>
<name>A0A922CTH6_MANSE</name>
<reference evidence="1" key="1">
    <citation type="journal article" date="2016" name="Insect Biochem. Mol. Biol.">
        <title>Multifaceted biological insights from a draft genome sequence of the tobacco hornworm moth, Manduca sexta.</title>
        <authorList>
            <person name="Kanost M.R."/>
            <person name="Arrese E.L."/>
            <person name="Cao X."/>
            <person name="Chen Y.R."/>
            <person name="Chellapilla S."/>
            <person name="Goldsmith M.R."/>
            <person name="Grosse-Wilde E."/>
            <person name="Heckel D.G."/>
            <person name="Herndon N."/>
            <person name="Jiang H."/>
            <person name="Papanicolaou A."/>
            <person name="Qu J."/>
            <person name="Soulages J.L."/>
            <person name="Vogel H."/>
            <person name="Walters J."/>
            <person name="Waterhouse R.M."/>
            <person name="Ahn S.J."/>
            <person name="Almeida F.C."/>
            <person name="An C."/>
            <person name="Aqrawi P."/>
            <person name="Bretschneider A."/>
            <person name="Bryant W.B."/>
            <person name="Bucks S."/>
            <person name="Chao H."/>
            <person name="Chevignon G."/>
            <person name="Christen J.M."/>
            <person name="Clarke D.F."/>
            <person name="Dittmer N.T."/>
            <person name="Ferguson L.C.F."/>
            <person name="Garavelou S."/>
            <person name="Gordon K.H.J."/>
            <person name="Gunaratna R.T."/>
            <person name="Han Y."/>
            <person name="Hauser F."/>
            <person name="He Y."/>
            <person name="Heidel-Fischer H."/>
            <person name="Hirsh A."/>
            <person name="Hu Y."/>
            <person name="Jiang H."/>
            <person name="Kalra D."/>
            <person name="Klinner C."/>
            <person name="Konig C."/>
            <person name="Kovar C."/>
            <person name="Kroll A.R."/>
            <person name="Kuwar S.S."/>
            <person name="Lee S.L."/>
            <person name="Lehman R."/>
            <person name="Li K."/>
            <person name="Li Z."/>
            <person name="Liang H."/>
            <person name="Lovelace S."/>
            <person name="Lu Z."/>
            <person name="Mansfield J.H."/>
            <person name="McCulloch K.J."/>
            <person name="Mathew T."/>
            <person name="Morton B."/>
            <person name="Muzny D.M."/>
            <person name="Neunemann D."/>
            <person name="Ongeri F."/>
            <person name="Pauchet Y."/>
            <person name="Pu L.L."/>
            <person name="Pyrousis I."/>
            <person name="Rao X.J."/>
            <person name="Redding A."/>
            <person name="Roesel C."/>
            <person name="Sanchez-Gracia A."/>
            <person name="Schaack S."/>
            <person name="Shukla A."/>
            <person name="Tetreau G."/>
            <person name="Wang Y."/>
            <person name="Xiong G.H."/>
            <person name="Traut W."/>
            <person name="Walsh T.K."/>
            <person name="Worley K.C."/>
            <person name="Wu D."/>
            <person name="Wu W."/>
            <person name="Wu Y.Q."/>
            <person name="Zhang X."/>
            <person name="Zou Z."/>
            <person name="Zucker H."/>
            <person name="Briscoe A.D."/>
            <person name="Burmester T."/>
            <person name="Clem R.J."/>
            <person name="Feyereisen R."/>
            <person name="Grimmelikhuijzen C.J.P."/>
            <person name="Hamodrakas S.J."/>
            <person name="Hansson B.S."/>
            <person name="Huguet E."/>
            <person name="Jermiin L.S."/>
            <person name="Lan Q."/>
            <person name="Lehman H.K."/>
            <person name="Lorenzen M."/>
            <person name="Merzendorfer H."/>
            <person name="Michalopoulos I."/>
            <person name="Morton D.B."/>
            <person name="Muthukrishnan S."/>
            <person name="Oakeshott J.G."/>
            <person name="Palmer W."/>
            <person name="Park Y."/>
            <person name="Passarelli A.L."/>
            <person name="Rozas J."/>
            <person name="Schwartz L.M."/>
            <person name="Smith W."/>
            <person name="Southgate A."/>
            <person name="Vilcinskas A."/>
            <person name="Vogt R."/>
            <person name="Wang P."/>
            <person name="Werren J."/>
            <person name="Yu X.Q."/>
            <person name="Zhou J.J."/>
            <person name="Brown S.J."/>
            <person name="Scherer S.E."/>
            <person name="Richards S."/>
            <person name="Blissard G.W."/>
        </authorList>
    </citation>
    <scope>NUCLEOTIDE SEQUENCE</scope>
</reference>
<sequence>MSLDVFIYYYEPFQMKTLIFLVLAVLGAHAAVVKAPATRANLNVGSIATGDRLLHSSTVYRPPRANAVQSENVSFYGNRTTRISAVQAQEVGASQRASAWIISGGIGRNNVTVRFQSAVGRGYNYILRVWGR</sequence>
<dbReference type="PANTHER" id="PTHR37685:SF1">
    <property type="entry name" value="GEO11136P1-RELATED"/>
    <property type="match status" value="1"/>
</dbReference>
<comment type="caution">
    <text evidence="1">The sequence shown here is derived from an EMBL/GenBank/DDBJ whole genome shotgun (WGS) entry which is preliminary data.</text>
</comment>
<gene>
    <name evidence="1" type="ORF">O3G_MSEX010504</name>
</gene>
<keyword evidence="2" id="KW-1185">Reference proteome</keyword>
<accession>A0A922CTH6</accession>
<evidence type="ECO:0000313" key="1">
    <source>
        <dbReference type="EMBL" id="KAG6457792.1"/>
    </source>
</evidence>
<dbReference type="InterPro" id="IPR031734">
    <property type="entry name" value="MBF2"/>
</dbReference>
<evidence type="ECO:0008006" key="3">
    <source>
        <dbReference type="Google" id="ProtNLM"/>
    </source>
</evidence>
<protein>
    <recommendedName>
        <fullName evidence="3">Salivary secreted peptide</fullName>
    </recommendedName>
</protein>
<dbReference type="AlphaFoldDB" id="A0A922CTH6"/>
<reference evidence="1" key="2">
    <citation type="submission" date="2020-12" db="EMBL/GenBank/DDBJ databases">
        <authorList>
            <person name="Kanost M."/>
        </authorList>
    </citation>
    <scope>NUCLEOTIDE SEQUENCE</scope>
</reference>
<dbReference type="Pfam" id="PF15868">
    <property type="entry name" value="MBF2"/>
    <property type="match status" value="1"/>
</dbReference>